<gene>
    <name evidence="2" type="ORF">HCJ38_12825</name>
</gene>
<accession>A0A7X0X930</accession>
<dbReference type="InterPro" id="IPR009732">
    <property type="entry name" value="DUF1304"/>
</dbReference>
<feature type="transmembrane region" description="Helical" evidence="1">
    <location>
        <begin position="81"/>
        <end position="98"/>
    </location>
</feature>
<organism evidence="2 3">
    <name type="scientific">Listeria immobilis</name>
    <dbReference type="NCBI Taxonomy" id="2713502"/>
    <lineage>
        <taxon>Bacteria</taxon>
        <taxon>Bacillati</taxon>
        <taxon>Bacillota</taxon>
        <taxon>Bacilli</taxon>
        <taxon>Bacillales</taxon>
        <taxon>Listeriaceae</taxon>
        <taxon>Listeria</taxon>
    </lineage>
</organism>
<keyword evidence="1" id="KW-1133">Transmembrane helix</keyword>
<feature type="transmembrane region" description="Helical" evidence="1">
    <location>
        <begin position="56"/>
        <end position="74"/>
    </location>
</feature>
<keyword evidence="1" id="KW-0472">Membrane</keyword>
<protein>
    <submittedName>
        <fullName evidence="2">DUF1304 domain-containing protein</fullName>
    </submittedName>
</protein>
<dbReference type="PANTHER" id="PTHR38446">
    <property type="entry name" value="BLL0914 PROTEIN"/>
    <property type="match status" value="1"/>
</dbReference>
<sequence length="125" mass="13571">MTILAFILTFIVMIEHIYIMILEMFFANTKLAAKTFGVEKELLENKKVQTLFANQGLYNGFLSAGLAWGLFFAGDVYASTVQIFFLSCVVIAALFGGVTSSKGILVKQGLPAILALIVVLLSVIS</sequence>
<name>A0A7X0X930_9LIST</name>
<reference evidence="2 3" key="1">
    <citation type="submission" date="2020-03" db="EMBL/GenBank/DDBJ databases">
        <title>Soil Listeria distribution.</title>
        <authorList>
            <person name="Liao J."/>
            <person name="Wiedmann M."/>
        </authorList>
    </citation>
    <scope>NUCLEOTIDE SEQUENCE [LARGE SCALE GENOMIC DNA]</scope>
    <source>
        <strain evidence="2 3">FSL L7-1554</strain>
    </source>
</reference>
<dbReference type="Proteomes" id="UP000561617">
    <property type="component" value="Unassembled WGS sequence"/>
</dbReference>
<dbReference type="Pfam" id="PF06993">
    <property type="entry name" value="DUF1304"/>
    <property type="match status" value="1"/>
</dbReference>
<dbReference type="PANTHER" id="PTHR38446:SF1">
    <property type="entry name" value="BLL0914 PROTEIN"/>
    <property type="match status" value="1"/>
</dbReference>
<evidence type="ECO:0000313" key="3">
    <source>
        <dbReference type="Proteomes" id="UP000561617"/>
    </source>
</evidence>
<evidence type="ECO:0000313" key="2">
    <source>
        <dbReference type="EMBL" id="MBC1489876.1"/>
    </source>
</evidence>
<dbReference type="RefSeq" id="WP_185381484.1">
    <property type="nucleotide sequence ID" value="NZ_JAASTW010000019.1"/>
</dbReference>
<comment type="caution">
    <text evidence="2">The sequence shown here is derived from an EMBL/GenBank/DDBJ whole genome shotgun (WGS) entry which is preliminary data.</text>
</comment>
<keyword evidence="1" id="KW-0812">Transmembrane</keyword>
<evidence type="ECO:0000256" key="1">
    <source>
        <dbReference type="SAM" id="Phobius"/>
    </source>
</evidence>
<proteinExistence type="predicted"/>
<feature type="transmembrane region" description="Helical" evidence="1">
    <location>
        <begin position="104"/>
        <end position="124"/>
    </location>
</feature>
<dbReference type="EMBL" id="JAASTW010000019">
    <property type="protein sequence ID" value="MBC1489876.1"/>
    <property type="molecule type" value="Genomic_DNA"/>
</dbReference>
<dbReference type="AlphaFoldDB" id="A0A7X0X930"/>